<evidence type="ECO:0000256" key="2">
    <source>
        <dbReference type="ARBA" id="ARBA00022499"/>
    </source>
</evidence>
<dbReference type="SUPFAM" id="SSF74788">
    <property type="entry name" value="Cullin repeat-like"/>
    <property type="match status" value="1"/>
</dbReference>
<dbReference type="SUPFAM" id="SSF75632">
    <property type="entry name" value="Cullin homology domain"/>
    <property type="match status" value="1"/>
</dbReference>
<dbReference type="InterPro" id="IPR059120">
    <property type="entry name" value="Cullin-like_AB"/>
</dbReference>
<dbReference type="Gene3D" id="1.20.1310.10">
    <property type="entry name" value="Cullin Repeats"/>
    <property type="match status" value="4"/>
</dbReference>
<dbReference type="PROSITE" id="PS50069">
    <property type="entry name" value="CULLIN_2"/>
    <property type="match status" value="1"/>
</dbReference>
<dbReference type="SUPFAM" id="SSF46785">
    <property type="entry name" value="Winged helix' DNA-binding domain"/>
    <property type="match status" value="1"/>
</dbReference>
<keyword evidence="2" id="KW-1017">Isopeptide bond</keyword>
<organism evidence="7 8">
    <name type="scientific">Moniliophthora roreri</name>
    <name type="common">Frosty pod rot fungus</name>
    <name type="synonym">Monilia roreri</name>
    <dbReference type="NCBI Taxonomy" id="221103"/>
    <lineage>
        <taxon>Eukaryota</taxon>
        <taxon>Fungi</taxon>
        <taxon>Dikarya</taxon>
        <taxon>Basidiomycota</taxon>
        <taxon>Agaricomycotina</taxon>
        <taxon>Agaricomycetes</taxon>
        <taxon>Agaricomycetidae</taxon>
        <taxon>Agaricales</taxon>
        <taxon>Marasmiineae</taxon>
        <taxon>Marasmiaceae</taxon>
        <taxon>Moniliophthora</taxon>
    </lineage>
</organism>
<dbReference type="InterPro" id="IPR019559">
    <property type="entry name" value="Cullin_neddylation_domain"/>
</dbReference>
<dbReference type="InterPro" id="IPR045093">
    <property type="entry name" value="Cullin"/>
</dbReference>
<dbReference type="Gene3D" id="1.10.10.10">
    <property type="entry name" value="Winged helix-like DNA-binding domain superfamily/Winged helix DNA-binding domain"/>
    <property type="match status" value="1"/>
</dbReference>
<dbReference type="InterPro" id="IPR018247">
    <property type="entry name" value="EF_Hand_1_Ca_BS"/>
</dbReference>
<dbReference type="FunFam" id="1.20.1310.10:FF:000036">
    <property type="entry name" value="SCF ubiquitin ligase subunit CulC, putative"/>
    <property type="match status" value="1"/>
</dbReference>
<comment type="caution">
    <text evidence="7">The sequence shown here is derived from an EMBL/GenBank/DDBJ whole genome shotgun (WGS) entry which is preliminary data.</text>
</comment>
<evidence type="ECO:0000256" key="1">
    <source>
        <dbReference type="ARBA" id="ARBA00006019"/>
    </source>
</evidence>
<evidence type="ECO:0000256" key="5">
    <source>
        <dbReference type="RuleBase" id="RU003829"/>
    </source>
</evidence>
<name>A0A0W0F3C5_MONRR</name>
<dbReference type="GO" id="GO:0007165">
    <property type="term" value="P:signal transduction"/>
    <property type="evidence" value="ECO:0007669"/>
    <property type="project" value="UniProtKB-ARBA"/>
</dbReference>
<dbReference type="InterPro" id="IPR016159">
    <property type="entry name" value="Cullin_repeat-like_dom_sf"/>
</dbReference>
<dbReference type="PANTHER" id="PTHR11932">
    <property type="entry name" value="CULLIN"/>
    <property type="match status" value="1"/>
</dbReference>
<dbReference type="FunFam" id="1.20.1310.10:FF:000001">
    <property type="entry name" value="Cullin 3"/>
    <property type="match status" value="1"/>
</dbReference>
<dbReference type="Pfam" id="PF26557">
    <property type="entry name" value="Cullin_AB"/>
    <property type="match status" value="1"/>
</dbReference>
<dbReference type="GO" id="GO:0031625">
    <property type="term" value="F:ubiquitin protein ligase binding"/>
    <property type="evidence" value="ECO:0007669"/>
    <property type="project" value="InterPro"/>
</dbReference>
<dbReference type="Pfam" id="PF00888">
    <property type="entry name" value="Cullin"/>
    <property type="match status" value="1"/>
</dbReference>
<evidence type="ECO:0000259" key="6">
    <source>
        <dbReference type="PROSITE" id="PS50069"/>
    </source>
</evidence>
<dbReference type="Pfam" id="PF10557">
    <property type="entry name" value="Cullin_Nedd8"/>
    <property type="match status" value="1"/>
</dbReference>
<keyword evidence="3" id="KW-0832">Ubl conjugation</keyword>
<accession>A0A0W0F3C5</accession>
<dbReference type="InterPro" id="IPR001373">
    <property type="entry name" value="Cullin_N"/>
</dbReference>
<dbReference type="AlphaFoldDB" id="A0A0W0F3C5"/>
<gene>
    <name evidence="7" type="ORF">WG66_16675</name>
</gene>
<dbReference type="InterPro" id="IPR036317">
    <property type="entry name" value="Cullin_homology_sf"/>
</dbReference>
<dbReference type="SMART" id="SM00884">
    <property type="entry name" value="Cullin_Nedd8"/>
    <property type="match status" value="1"/>
</dbReference>
<evidence type="ECO:0000313" key="7">
    <source>
        <dbReference type="EMBL" id="KTB30769.1"/>
    </source>
</evidence>
<dbReference type="EMBL" id="LATX01002367">
    <property type="protein sequence ID" value="KTB30769.1"/>
    <property type="molecule type" value="Genomic_DNA"/>
</dbReference>
<dbReference type="Gene3D" id="3.30.230.130">
    <property type="entry name" value="Cullin, Chain C, Domain 2"/>
    <property type="match status" value="1"/>
</dbReference>
<dbReference type="InterPro" id="IPR036388">
    <property type="entry name" value="WH-like_DNA-bd_sf"/>
</dbReference>
<dbReference type="SMART" id="SM00182">
    <property type="entry name" value="CULLIN"/>
    <property type="match status" value="1"/>
</dbReference>
<dbReference type="GO" id="GO:0006950">
    <property type="term" value="P:response to stress"/>
    <property type="evidence" value="ECO:0007669"/>
    <property type="project" value="UniProtKB-ARBA"/>
</dbReference>
<reference evidence="7 8" key="1">
    <citation type="submission" date="2015-12" db="EMBL/GenBank/DDBJ databases">
        <title>Draft genome sequence of Moniliophthora roreri, the causal agent of frosty pod rot of cacao.</title>
        <authorList>
            <person name="Aime M.C."/>
            <person name="Diaz-Valderrama J.R."/>
            <person name="Kijpornyongpan T."/>
            <person name="Phillips-Mora W."/>
        </authorList>
    </citation>
    <scope>NUCLEOTIDE SEQUENCE [LARGE SCALE GENOMIC DNA]</scope>
    <source>
        <strain evidence="7 8">MCA 2952</strain>
    </source>
</reference>
<protein>
    <submittedName>
        <fullName evidence="7">Putative Cullin-domain-containing protein</fullName>
    </submittedName>
</protein>
<dbReference type="FunFam" id="1.10.10.10:FF:000091">
    <property type="entry name" value="Cullin 3"/>
    <property type="match status" value="1"/>
</dbReference>
<evidence type="ECO:0000256" key="4">
    <source>
        <dbReference type="PROSITE-ProRule" id="PRU00330"/>
    </source>
</evidence>
<feature type="domain" description="Cullin family profile" evidence="6">
    <location>
        <begin position="423"/>
        <end position="654"/>
    </location>
</feature>
<dbReference type="FunFam" id="1.20.1310.10:FF:000002">
    <property type="entry name" value="cullin-3 isoform X1"/>
    <property type="match status" value="1"/>
</dbReference>
<proteinExistence type="inferred from homology"/>
<dbReference type="GO" id="GO:0006915">
    <property type="term" value="P:apoptotic process"/>
    <property type="evidence" value="ECO:0007669"/>
    <property type="project" value="UniProtKB-ARBA"/>
</dbReference>
<dbReference type="GO" id="GO:0005737">
    <property type="term" value="C:cytoplasm"/>
    <property type="evidence" value="ECO:0007669"/>
    <property type="project" value="UniProtKB-ARBA"/>
</dbReference>
<dbReference type="GO" id="GO:0043161">
    <property type="term" value="P:proteasome-mediated ubiquitin-dependent protein catabolic process"/>
    <property type="evidence" value="ECO:0007669"/>
    <property type="project" value="UniProtKB-ARBA"/>
</dbReference>
<sequence length="817" mass="94250">MATGLRKKTKIKPPKKYGPDVSIDETWADLSKNIREILNRDNVSNMSFEVNHRYAYNMVLYKAGDKLYNGTKQIISEKLDQLASDEVIPAFPATNSNDSMTRSQENEVLLKVLKRIWDDHTSNMVKLGQILKYMDRYYTKTAELPETWEFGLSLFLKHIIRPPIKEHLITAILNQVEFEREGYMINRSAVKGCVEVFLSLEEQGSSVYKRELEPVILEESAKFYRNLAQNLLDTCDAPQYLERAEERFMSEESRTHYYLSRQTAVPLQQILLNHLLSAHLEPIISMPNSGLDPMIDNDRIEDLARLYKLYTLVPQGLPCLKKALKKSIAWRGKDINQSSLGGEVTQEASEDIDRVKDTAKATAKAKSFSSGAQTLASALKWVQDVLDLKDKFDRVWKESFQGDRELEGALNEAFGAFINSNDKSSEFISLFIDDHLKRGLKGKTDADVDIVLEKTITVFRYLTEKDVFERYYKSHLAKRLLLGRSVSDDAERGMLAKLKIECGYQFTQKLEGMFHDMKISADHMEEYKQKVALYPPTPVEISVIVMTSTFWPMTHSASPCNLPDQLLKATQSFEQFYLKKHTGRRLTWQLSLGNADVRVAFKNKKYDLNVATFALVILLLFEDLDDEGFLTYEEIKQATSIEDSDLQRHLQSLACAKYKVLKKHPPGRDVLPTDSFSFNFGFTANLQKIKISTVSSKVESGEERKETRDRIDEERRHQTEACIVRIMKDRKHMTHNDLINEVTRLLSSRFQPNPLIIKKRIEGLIDREYLERCEDRKSYNYLFNSLYLPIMYFIRRICCIASHSAPVNNAYRIMAYA</sequence>
<evidence type="ECO:0000256" key="3">
    <source>
        <dbReference type="ARBA" id="ARBA00022843"/>
    </source>
</evidence>
<dbReference type="GO" id="GO:0080090">
    <property type="term" value="P:regulation of primary metabolic process"/>
    <property type="evidence" value="ECO:0007669"/>
    <property type="project" value="UniProtKB-ARBA"/>
</dbReference>
<dbReference type="PROSITE" id="PS00018">
    <property type="entry name" value="EF_HAND_1"/>
    <property type="match status" value="1"/>
</dbReference>
<dbReference type="eggNOG" id="KOG2166">
    <property type="taxonomic scope" value="Eukaryota"/>
</dbReference>
<dbReference type="GO" id="GO:0010468">
    <property type="term" value="P:regulation of gene expression"/>
    <property type="evidence" value="ECO:0007669"/>
    <property type="project" value="UniProtKB-ARBA"/>
</dbReference>
<comment type="similarity">
    <text evidence="1 4 5">Belongs to the cullin family.</text>
</comment>
<dbReference type="Proteomes" id="UP000054988">
    <property type="component" value="Unassembled WGS sequence"/>
</dbReference>
<dbReference type="InterPro" id="IPR016158">
    <property type="entry name" value="Cullin_homology"/>
</dbReference>
<dbReference type="InterPro" id="IPR036390">
    <property type="entry name" value="WH_DNA-bd_sf"/>
</dbReference>
<dbReference type="GO" id="GO:0000278">
    <property type="term" value="P:mitotic cell cycle"/>
    <property type="evidence" value="ECO:0007669"/>
    <property type="project" value="UniProtKB-ARBA"/>
</dbReference>
<evidence type="ECO:0000313" key="8">
    <source>
        <dbReference type="Proteomes" id="UP000054988"/>
    </source>
</evidence>